<evidence type="ECO:0000259" key="6">
    <source>
        <dbReference type="PROSITE" id="PS00624"/>
    </source>
</evidence>
<gene>
    <name evidence="7" type="ORF">Fcan01_06231</name>
</gene>
<evidence type="ECO:0000256" key="2">
    <source>
        <dbReference type="ARBA" id="ARBA00010790"/>
    </source>
</evidence>
<sequence>MLPTPAPVDPFAGITIGVLTTVLASLSVHLSSWSNFDRVSDALGSSAVTFWGQEEDHFDFIIVGGGSGGGTVAARLSEQFSVLLLEAGGEMNDWQQIPAMSLLMLSYPEIDWNHKTVSQKHCCWALPRNKSHWSQGKGLGGTANLNFLIQSRGAPKDFDNWAEILGDPSWTYDALLPYFKKSENYEGRWENNGQHGKGGEITIRQPDYVGMAEIFVEAAQELGYPRTDLNGKYTDGFDVIFYPIKNGRRFGVYGAMINSVRTRPSLTIRKFSLVKKILIDNNNRAYGVEYERHGHEKRAYSNKEVIVSAGAMNSPKLLLLSGIGPKDHLDSLNIPVKQDLPGVGQNLQDHMSTYLGPFFVDQPVSFSIERDVINSQSIAEYLVHGTGVLTTTGTQAMGFYATKYAKQNNESDWPDIQTIMIGVSVGENFASDIARGFGLKHGLLTRYYKHAVGRDSFMQIVSLGRPLARGYIQLKSNDPTAPLIIQPNYFEDQRDVDVLVDGLKIAVNIVENSTAFQQVGGRFTDQVFPGCENVRFRSDAYWECYARHLSITLHHIVGSCSMGRADNPYSVVDSQLRVYGIQYLRVMDASVMPVVPVGNTNSPTIVIAEKGADMITKYWKP</sequence>
<dbReference type="Proteomes" id="UP000198287">
    <property type="component" value="Unassembled WGS sequence"/>
</dbReference>
<dbReference type="SUPFAM" id="SSF51905">
    <property type="entry name" value="FAD/NAD(P)-binding domain"/>
    <property type="match status" value="1"/>
</dbReference>
<reference evidence="7 8" key="1">
    <citation type="submission" date="2015-12" db="EMBL/GenBank/DDBJ databases">
        <title>The genome of Folsomia candida.</title>
        <authorList>
            <person name="Faddeeva A."/>
            <person name="Derks M.F."/>
            <person name="Anvar Y."/>
            <person name="Smit S."/>
            <person name="Van Straalen N."/>
            <person name="Roelofs D."/>
        </authorList>
    </citation>
    <scope>NUCLEOTIDE SEQUENCE [LARGE SCALE GENOMIC DNA]</scope>
    <source>
        <strain evidence="7 8">VU population</strain>
        <tissue evidence="7">Whole body</tissue>
    </source>
</reference>
<dbReference type="OMA" id="YRTRTEY"/>
<dbReference type="InterPro" id="IPR000172">
    <property type="entry name" value="GMC_OxRdtase_N"/>
</dbReference>
<dbReference type="Pfam" id="PF05199">
    <property type="entry name" value="GMC_oxred_C"/>
    <property type="match status" value="1"/>
</dbReference>
<dbReference type="Pfam" id="PF00732">
    <property type="entry name" value="GMC_oxred_N"/>
    <property type="match status" value="1"/>
</dbReference>
<comment type="caution">
    <text evidence="7">The sequence shown here is derived from an EMBL/GenBank/DDBJ whole genome shotgun (WGS) entry which is preliminary data.</text>
</comment>
<dbReference type="PANTHER" id="PTHR11552">
    <property type="entry name" value="GLUCOSE-METHANOL-CHOLINE GMC OXIDOREDUCTASE"/>
    <property type="match status" value="1"/>
</dbReference>
<keyword evidence="8" id="KW-1185">Reference proteome</keyword>
<evidence type="ECO:0000313" key="7">
    <source>
        <dbReference type="EMBL" id="OXA60056.1"/>
    </source>
</evidence>
<comment type="similarity">
    <text evidence="2">Belongs to the GMC oxidoreductase family.</text>
</comment>
<feature type="binding site" evidence="5">
    <location>
        <position position="142"/>
    </location>
    <ligand>
        <name>FAD</name>
        <dbReference type="ChEBI" id="CHEBI:57692"/>
    </ligand>
</feature>
<dbReference type="InterPro" id="IPR007867">
    <property type="entry name" value="GMC_OxRtase_C"/>
</dbReference>
<keyword evidence="3" id="KW-0285">Flavoprotein</keyword>
<evidence type="ECO:0000256" key="5">
    <source>
        <dbReference type="PIRSR" id="PIRSR000137-2"/>
    </source>
</evidence>
<name>A0A226ETW5_FOLCA</name>
<protein>
    <submittedName>
        <fullName evidence="7">Glucose dehydrogenase [FAD, quinone]</fullName>
    </submittedName>
</protein>
<dbReference type="Gene3D" id="3.30.560.10">
    <property type="entry name" value="Glucose Oxidase, domain 3"/>
    <property type="match status" value="1"/>
</dbReference>
<dbReference type="EMBL" id="LNIX01000002">
    <property type="protein sequence ID" value="OXA60056.1"/>
    <property type="molecule type" value="Genomic_DNA"/>
</dbReference>
<proteinExistence type="inferred from homology"/>
<comment type="cofactor">
    <cofactor evidence="1 5">
        <name>FAD</name>
        <dbReference type="ChEBI" id="CHEBI:57692"/>
    </cofactor>
</comment>
<feature type="binding site" evidence="5">
    <location>
        <position position="274"/>
    </location>
    <ligand>
        <name>FAD</name>
        <dbReference type="ChEBI" id="CHEBI:57692"/>
    </ligand>
</feature>
<evidence type="ECO:0000256" key="3">
    <source>
        <dbReference type="ARBA" id="ARBA00022630"/>
    </source>
</evidence>
<dbReference type="InterPro" id="IPR036188">
    <property type="entry name" value="FAD/NAD-bd_sf"/>
</dbReference>
<evidence type="ECO:0000313" key="8">
    <source>
        <dbReference type="Proteomes" id="UP000198287"/>
    </source>
</evidence>
<dbReference type="STRING" id="158441.A0A226ETW5"/>
<dbReference type="SUPFAM" id="SSF54373">
    <property type="entry name" value="FAD-linked reductases, C-terminal domain"/>
    <property type="match status" value="1"/>
</dbReference>
<dbReference type="GO" id="GO:0050660">
    <property type="term" value="F:flavin adenine dinucleotide binding"/>
    <property type="evidence" value="ECO:0007669"/>
    <property type="project" value="InterPro"/>
</dbReference>
<dbReference type="OrthoDB" id="269227at2759"/>
<dbReference type="AlphaFoldDB" id="A0A226ETW5"/>
<dbReference type="PIRSF" id="PIRSF000137">
    <property type="entry name" value="Alcohol_oxidase"/>
    <property type="match status" value="1"/>
</dbReference>
<dbReference type="PANTHER" id="PTHR11552:SF147">
    <property type="entry name" value="CHOLINE DEHYDROGENASE, MITOCHONDRIAL"/>
    <property type="match status" value="1"/>
</dbReference>
<dbReference type="Gene3D" id="3.50.50.60">
    <property type="entry name" value="FAD/NAD(P)-binding domain"/>
    <property type="match status" value="1"/>
</dbReference>
<feature type="domain" description="Glucose-methanol-choline oxidoreductase N-terminal" evidence="6">
    <location>
        <begin position="310"/>
        <end position="324"/>
    </location>
</feature>
<dbReference type="InterPro" id="IPR012132">
    <property type="entry name" value="GMC_OxRdtase"/>
</dbReference>
<dbReference type="GO" id="GO:0016614">
    <property type="term" value="F:oxidoreductase activity, acting on CH-OH group of donors"/>
    <property type="evidence" value="ECO:0007669"/>
    <property type="project" value="InterPro"/>
</dbReference>
<dbReference type="PROSITE" id="PS00624">
    <property type="entry name" value="GMC_OXRED_2"/>
    <property type="match status" value="1"/>
</dbReference>
<evidence type="ECO:0000256" key="1">
    <source>
        <dbReference type="ARBA" id="ARBA00001974"/>
    </source>
</evidence>
<evidence type="ECO:0000256" key="4">
    <source>
        <dbReference type="ARBA" id="ARBA00022827"/>
    </source>
</evidence>
<organism evidence="7 8">
    <name type="scientific">Folsomia candida</name>
    <name type="common">Springtail</name>
    <dbReference type="NCBI Taxonomy" id="158441"/>
    <lineage>
        <taxon>Eukaryota</taxon>
        <taxon>Metazoa</taxon>
        <taxon>Ecdysozoa</taxon>
        <taxon>Arthropoda</taxon>
        <taxon>Hexapoda</taxon>
        <taxon>Collembola</taxon>
        <taxon>Entomobryomorpha</taxon>
        <taxon>Isotomoidea</taxon>
        <taxon>Isotomidae</taxon>
        <taxon>Proisotominae</taxon>
        <taxon>Folsomia</taxon>
    </lineage>
</organism>
<keyword evidence="4 5" id="KW-0274">FAD</keyword>
<accession>A0A226ETW5</accession>